<accession>A0A7T0BV96</accession>
<evidence type="ECO:0000313" key="1">
    <source>
        <dbReference type="EMBL" id="QPJ61476.1"/>
    </source>
</evidence>
<dbReference type="AlphaFoldDB" id="A0A7T0BV96"/>
<gene>
    <name evidence="1" type="ORF">G3M70_06070</name>
</gene>
<protein>
    <submittedName>
        <fullName evidence="1">Uncharacterized protein</fullName>
    </submittedName>
</protein>
<dbReference type="SUPFAM" id="SSF88659">
    <property type="entry name" value="Sigma3 and sigma4 domains of RNA polymerase sigma factors"/>
    <property type="match status" value="1"/>
</dbReference>
<organism evidence="1 2">
    <name type="scientific">Candidatus Nitronauta litoralis</name>
    <dbReference type="NCBI Taxonomy" id="2705533"/>
    <lineage>
        <taxon>Bacteria</taxon>
        <taxon>Pseudomonadati</taxon>
        <taxon>Nitrospinota/Tectimicrobiota group</taxon>
        <taxon>Nitrospinota</taxon>
        <taxon>Nitrospinia</taxon>
        <taxon>Nitrospinales</taxon>
        <taxon>Nitrospinaceae</taxon>
        <taxon>Candidatus Nitronauta</taxon>
    </lineage>
</organism>
<dbReference type="Proteomes" id="UP000594688">
    <property type="component" value="Chromosome"/>
</dbReference>
<dbReference type="KEGG" id="nli:G3M70_06070"/>
<name>A0A7T0BV96_9BACT</name>
<sequence>MKDQKLKECRAAGKGRNFCYGTTRVVPLVEADHHWKKDGEITESIGLGILQEITLCKRHHQELSEKGILKFFKTYDLTESENWEEDLEQDRNMNYLDPGVLEGVANSRRSAQVSSGYGCVPGYEDLRQANIILEEIALTDKQLMAICLVFYGGVKKKHAARAMKISAQALSDHIKAALKKIKSNINNL</sequence>
<dbReference type="InterPro" id="IPR013324">
    <property type="entry name" value="RNA_pol_sigma_r3/r4-like"/>
</dbReference>
<reference evidence="1 2" key="1">
    <citation type="submission" date="2020-02" db="EMBL/GenBank/DDBJ databases">
        <title>Genomic and physiological characterization of two novel Nitrospinaceae genera.</title>
        <authorList>
            <person name="Mueller A.J."/>
            <person name="Jung M.-Y."/>
            <person name="Strachan C.R."/>
            <person name="Herbold C.W."/>
            <person name="Kirkegaard R.H."/>
            <person name="Daims H."/>
        </authorList>
    </citation>
    <scope>NUCLEOTIDE SEQUENCE [LARGE SCALE GENOMIC DNA]</scope>
    <source>
        <strain evidence="1">EB</strain>
    </source>
</reference>
<evidence type="ECO:0000313" key="2">
    <source>
        <dbReference type="Proteomes" id="UP000594688"/>
    </source>
</evidence>
<proteinExistence type="predicted"/>
<dbReference type="EMBL" id="CP048685">
    <property type="protein sequence ID" value="QPJ61476.1"/>
    <property type="molecule type" value="Genomic_DNA"/>
</dbReference>